<gene>
    <name evidence="1" type="ORF">AGLY_012638</name>
</gene>
<dbReference type="EMBL" id="VYZN01000049">
    <property type="protein sequence ID" value="KAE9528216.1"/>
    <property type="molecule type" value="Genomic_DNA"/>
</dbReference>
<sequence length="314" mass="34734">MLTQKLRLRLRRERKPSDTYLRPSSSQELELRVAVGRVLAGAADVRQAHVRQVPARPQVEILEFLEFARDVRETLVGDVRAALDLEAGEAAQGVGDAYETAVGELLAQRQVEFGNVRVVFEEHLVQVLVLDVVTAAHVQRHQVGHVLDDLTQTLVPGHGQHLDALDAALLEALVHGMRRPAHVDLGLDAAPHRLVPSGLAPRGAHLGGAALVRHVQIAEDQRQYFGVQPVHVRGTVLVVLAPAGHGPPFHCRRRLDLARGHGLNVRLVRLHSVRLEPRDVPVRDGHLREATQLVHDGSVRPRRHGVSSVHWRWS</sequence>
<reference evidence="1 2" key="1">
    <citation type="submission" date="2019-08" db="EMBL/GenBank/DDBJ databases">
        <title>The genome of the soybean aphid Biotype 1, its phylome, world population structure and adaptation to the North American continent.</title>
        <authorList>
            <person name="Giordano R."/>
            <person name="Donthu R.K."/>
            <person name="Hernandez A.G."/>
            <person name="Wright C.L."/>
            <person name="Zimin A.V."/>
        </authorList>
    </citation>
    <scope>NUCLEOTIDE SEQUENCE [LARGE SCALE GENOMIC DNA]</scope>
    <source>
        <tissue evidence="1">Whole aphids</tissue>
    </source>
</reference>
<comment type="caution">
    <text evidence="1">The sequence shown here is derived from an EMBL/GenBank/DDBJ whole genome shotgun (WGS) entry which is preliminary data.</text>
</comment>
<dbReference type="Proteomes" id="UP000475862">
    <property type="component" value="Unassembled WGS sequence"/>
</dbReference>
<organism evidence="1 2">
    <name type="scientific">Aphis glycines</name>
    <name type="common">Soybean aphid</name>
    <dbReference type="NCBI Taxonomy" id="307491"/>
    <lineage>
        <taxon>Eukaryota</taxon>
        <taxon>Metazoa</taxon>
        <taxon>Ecdysozoa</taxon>
        <taxon>Arthropoda</taxon>
        <taxon>Hexapoda</taxon>
        <taxon>Insecta</taxon>
        <taxon>Pterygota</taxon>
        <taxon>Neoptera</taxon>
        <taxon>Paraneoptera</taxon>
        <taxon>Hemiptera</taxon>
        <taxon>Sternorrhyncha</taxon>
        <taxon>Aphidomorpha</taxon>
        <taxon>Aphidoidea</taxon>
        <taxon>Aphididae</taxon>
        <taxon>Aphidini</taxon>
        <taxon>Aphis</taxon>
        <taxon>Aphis</taxon>
    </lineage>
</organism>
<keyword evidence="2" id="KW-1185">Reference proteome</keyword>
<protein>
    <submittedName>
        <fullName evidence="1">Uncharacterized protein</fullName>
    </submittedName>
</protein>
<proteinExistence type="predicted"/>
<evidence type="ECO:0000313" key="2">
    <source>
        <dbReference type="Proteomes" id="UP000475862"/>
    </source>
</evidence>
<dbReference type="AlphaFoldDB" id="A0A6G0T9U2"/>
<name>A0A6G0T9U2_APHGL</name>
<evidence type="ECO:0000313" key="1">
    <source>
        <dbReference type="EMBL" id="KAE9528216.1"/>
    </source>
</evidence>
<accession>A0A6G0T9U2</accession>